<dbReference type="OrthoDB" id="1150878at2"/>
<dbReference type="EMBL" id="QCYK01000001">
    <property type="protein sequence ID" value="PUZ28316.1"/>
    <property type="molecule type" value="Genomic_DNA"/>
</dbReference>
<name>A0A2T7BKW4_9BACT</name>
<evidence type="ECO:0000313" key="4">
    <source>
        <dbReference type="Proteomes" id="UP000244450"/>
    </source>
</evidence>
<accession>A0A2T7BKW4</accession>
<protein>
    <recommendedName>
        <fullName evidence="2">Outer membrane protein beta-barrel domain-containing protein</fullName>
    </recommendedName>
</protein>
<evidence type="ECO:0000313" key="3">
    <source>
        <dbReference type="EMBL" id="PUZ28316.1"/>
    </source>
</evidence>
<dbReference type="Pfam" id="PF13568">
    <property type="entry name" value="OMP_b-brl_2"/>
    <property type="match status" value="1"/>
</dbReference>
<dbReference type="RefSeq" id="WP_108684955.1">
    <property type="nucleotide sequence ID" value="NZ_QCYK01000001.1"/>
</dbReference>
<feature type="signal peptide" evidence="1">
    <location>
        <begin position="1"/>
        <end position="22"/>
    </location>
</feature>
<sequence length="242" mass="26115">MTKKIMLTVSALAIAAASFAQSTSSMNEPPTRARVGIKGGLNLSNISNHNNGSTDNNKTLAGWNAGVIVDLPLAPILSLQPGVFYTTKGTKIEGGTKGSVTDPYYKYTTNPSYIEVPVNFVAKLPLGDYTNKFFVGAGPYAAFGVAGKNKWTSNVGGVESSGSSTIKWDDDTPFNSGDPNQGYDKLKRFDWGLNFLTGFELNDFIISAQYGLGFNKIYSGTDDQRNDKSKNRVFTVSVGWLF</sequence>
<evidence type="ECO:0000256" key="1">
    <source>
        <dbReference type="SAM" id="SignalP"/>
    </source>
</evidence>
<keyword evidence="1" id="KW-0732">Signal</keyword>
<organism evidence="3 4">
    <name type="scientific">Chitinophaga parva</name>
    <dbReference type="NCBI Taxonomy" id="2169414"/>
    <lineage>
        <taxon>Bacteria</taxon>
        <taxon>Pseudomonadati</taxon>
        <taxon>Bacteroidota</taxon>
        <taxon>Chitinophagia</taxon>
        <taxon>Chitinophagales</taxon>
        <taxon>Chitinophagaceae</taxon>
        <taxon>Chitinophaga</taxon>
    </lineage>
</organism>
<reference evidence="3 4" key="1">
    <citation type="submission" date="2018-04" db="EMBL/GenBank/DDBJ databases">
        <title>Chitinophaga fuyangensis sp. nov., isolated from soil in a chemical factory.</title>
        <authorList>
            <person name="Chen K."/>
        </authorList>
    </citation>
    <scope>NUCLEOTIDE SEQUENCE [LARGE SCALE GENOMIC DNA]</scope>
    <source>
        <strain evidence="3 4">LY-1</strain>
    </source>
</reference>
<comment type="caution">
    <text evidence="3">The sequence shown here is derived from an EMBL/GenBank/DDBJ whole genome shotgun (WGS) entry which is preliminary data.</text>
</comment>
<dbReference type="Proteomes" id="UP000244450">
    <property type="component" value="Unassembled WGS sequence"/>
</dbReference>
<feature type="domain" description="Outer membrane protein beta-barrel" evidence="2">
    <location>
        <begin position="19"/>
        <end position="218"/>
    </location>
</feature>
<feature type="chain" id="PRO_5015667294" description="Outer membrane protein beta-barrel domain-containing protein" evidence="1">
    <location>
        <begin position="23"/>
        <end position="242"/>
    </location>
</feature>
<proteinExistence type="predicted"/>
<gene>
    <name evidence="3" type="ORF">DCC81_02185</name>
</gene>
<dbReference type="AlphaFoldDB" id="A0A2T7BKW4"/>
<evidence type="ECO:0000259" key="2">
    <source>
        <dbReference type="Pfam" id="PF13568"/>
    </source>
</evidence>
<keyword evidence="4" id="KW-1185">Reference proteome</keyword>
<dbReference type="InterPro" id="IPR025665">
    <property type="entry name" value="Beta-barrel_OMP_2"/>
</dbReference>